<dbReference type="Proteomes" id="UP000008021">
    <property type="component" value="Chromosome 3"/>
</dbReference>
<feature type="region of interest" description="Disordered" evidence="1">
    <location>
        <begin position="1"/>
        <end position="119"/>
    </location>
</feature>
<accession>A0A0E0D5Q5</accession>
<feature type="compositionally biased region" description="Basic and acidic residues" evidence="1">
    <location>
        <begin position="55"/>
        <end position="65"/>
    </location>
</feature>
<reference evidence="2" key="1">
    <citation type="submission" date="2015-04" db="UniProtKB">
        <authorList>
            <consortium name="EnsemblPlants"/>
        </authorList>
    </citation>
    <scope>IDENTIFICATION</scope>
</reference>
<evidence type="ECO:0000256" key="1">
    <source>
        <dbReference type="SAM" id="MobiDB-lite"/>
    </source>
</evidence>
<protein>
    <submittedName>
        <fullName evidence="2">Uncharacterized protein</fullName>
    </submittedName>
</protein>
<organism evidence="2">
    <name type="scientific">Oryza meridionalis</name>
    <dbReference type="NCBI Taxonomy" id="40149"/>
    <lineage>
        <taxon>Eukaryota</taxon>
        <taxon>Viridiplantae</taxon>
        <taxon>Streptophyta</taxon>
        <taxon>Embryophyta</taxon>
        <taxon>Tracheophyta</taxon>
        <taxon>Spermatophyta</taxon>
        <taxon>Magnoliopsida</taxon>
        <taxon>Liliopsida</taxon>
        <taxon>Poales</taxon>
        <taxon>Poaceae</taxon>
        <taxon>BOP clade</taxon>
        <taxon>Oryzoideae</taxon>
        <taxon>Oryzeae</taxon>
        <taxon>Oryzinae</taxon>
        <taxon>Oryza</taxon>
    </lineage>
</organism>
<sequence>MGDSERGRGAGTRRWRMESLPPDPQPSGLFVAGSAGRKAPPPSHPLPRSPVTPAEWREREGEGFWKRRAGTRRRHYQIRRPHGSSSPDPPGEKCHRKANPPLPPRDASCRQATPSPVAP</sequence>
<dbReference type="HOGENOM" id="CLU_2065235_0_0_1"/>
<dbReference type="EnsemblPlants" id="OMERI03G28640.1">
    <property type="protein sequence ID" value="OMERI03G28640.1"/>
    <property type="gene ID" value="OMERI03G28640"/>
</dbReference>
<feature type="compositionally biased region" description="Pro residues" evidence="1">
    <location>
        <begin position="39"/>
        <end position="50"/>
    </location>
</feature>
<feature type="compositionally biased region" description="Polar residues" evidence="1">
    <location>
        <begin position="110"/>
        <end position="119"/>
    </location>
</feature>
<evidence type="ECO:0000313" key="2">
    <source>
        <dbReference type="EnsemblPlants" id="OMERI03G28640.1"/>
    </source>
</evidence>
<name>A0A0E0D5Q5_9ORYZ</name>
<dbReference type="Gramene" id="OMERI03G28640.1">
    <property type="protein sequence ID" value="OMERI03G28640.1"/>
    <property type="gene ID" value="OMERI03G28640"/>
</dbReference>
<proteinExistence type="predicted"/>
<keyword evidence="3" id="KW-1185">Reference proteome</keyword>
<dbReference type="AlphaFoldDB" id="A0A0E0D5Q5"/>
<evidence type="ECO:0000313" key="3">
    <source>
        <dbReference type="Proteomes" id="UP000008021"/>
    </source>
</evidence>
<feature type="compositionally biased region" description="Basic residues" evidence="1">
    <location>
        <begin position="66"/>
        <end position="82"/>
    </location>
</feature>
<reference evidence="2" key="2">
    <citation type="submission" date="2018-05" db="EMBL/GenBank/DDBJ databases">
        <title>OmerRS3 (Oryza meridionalis Reference Sequence Version 3).</title>
        <authorList>
            <person name="Zhang J."/>
            <person name="Kudrna D."/>
            <person name="Lee S."/>
            <person name="Talag J."/>
            <person name="Welchert J."/>
            <person name="Wing R.A."/>
        </authorList>
    </citation>
    <scope>NUCLEOTIDE SEQUENCE [LARGE SCALE GENOMIC DNA]</scope>
    <source>
        <strain evidence="2">cv. OR44</strain>
    </source>
</reference>